<evidence type="ECO:0000256" key="1">
    <source>
        <dbReference type="SAM" id="MobiDB-lite"/>
    </source>
</evidence>
<gene>
    <name evidence="2" type="ORF">Pla133_34670</name>
</gene>
<keyword evidence="3" id="KW-1185">Reference proteome</keyword>
<organism evidence="2 3">
    <name type="scientific">Engelhardtia mirabilis</name>
    <dbReference type="NCBI Taxonomy" id="2528011"/>
    <lineage>
        <taxon>Bacteria</taxon>
        <taxon>Pseudomonadati</taxon>
        <taxon>Planctomycetota</taxon>
        <taxon>Planctomycetia</taxon>
        <taxon>Planctomycetia incertae sedis</taxon>
        <taxon>Engelhardtia</taxon>
    </lineage>
</organism>
<protein>
    <submittedName>
        <fullName evidence="2">Uncharacterized protein</fullName>
    </submittedName>
</protein>
<reference evidence="2 3" key="1">
    <citation type="submission" date="2019-02" db="EMBL/GenBank/DDBJ databases">
        <title>Deep-cultivation of Planctomycetes and their phenomic and genomic characterization uncovers novel biology.</title>
        <authorList>
            <person name="Wiegand S."/>
            <person name="Jogler M."/>
            <person name="Boedeker C."/>
            <person name="Pinto D."/>
            <person name="Vollmers J."/>
            <person name="Rivas-Marin E."/>
            <person name="Kohn T."/>
            <person name="Peeters S.H."/>
            <person name="Heuer A."/>
            <person name="Rast P."/>
            <person name="Oberbeckmann S."/>
            <person name="Bunk B."/>
            <person name="Jeske O."/>
            <person name="Meyerdierks A."/>
            <person name="Storesund J.E."/>
            <person name="Kallscheuer N."/>
            <person name="Luecker S."/>
            <person name="Lage O.M."/>
            <person name="Pohl T."/>
            <person name="Merkel B.J."/>
            <person name="Hornburger P."/>
            <person name="Mueller R.-W."/>
            <person name="Bruemmer F."/>
            <person name="Labrenz M."/>
            <person name="Spormann A.M."/>
            <person name="Op den Camp H."/>
            <person name="Overmann J."/>
            <person name="Amann R."/>
            <person name="Jetten M.S.M."/>
            <person name="Mascher T."/>
            <person name="Medema M.H."/>
            <person name="Devos D.P."/>
            <person name="Kaster A.-K."/>
            <person name="Ovreas L."/>
            <person name="Rohde M."/>
            <person name="Galperin M.Y."/>
            <person name="Jogler C."/>
        </authorList>
    </citation>
    <scope>NUCLEOTIDE SEQUENCE [LARGE SCALE GENOMIC DNA]</scope>
    <source>
        <strain evidence="2 3">Pla133</strain>
    </source>
</reference>
<feature type="region of interest" description="Disordered" evidence="1">
    <location>
        <begin position="29"/>
        <end position="92"/>
    </location>
</feature>
<feature type="compositionally biased region" description="Acidic residues" evidence="1">
    <location>
        <begin position="49"/>
        <end position="60"/>
    </location>
</feature>
<dbReference type="KEGG" id="pbap:Pla133_34670"/>
<feature type="compositionally biased region" description="Low complexity" evidence="1">
    <location>
        <begin position="61"/>
        <end position="71"/>
    </location>
</feature>
<dbReference type="EMBL" id="CP036287">
    <property type="protein sequence ID" value="QDU68371.1"/>
    <property type="molecule type" value="Genomic_DNA"/>
</dbReference>
<feature type="region of interest" description="Disordered" evidence="1">
    <location>
        <begin position="105"/>
        <end position="124"/>
    </location>
</feature>
<name>A0A518BN10_9BACT</name>
<evidence type="ECO:0000313" key="3">
    <source>
        <dbReference type="Proteomes" id="UP000316921"/>
    </source>
</evidence>
<proteinExistence type="predicted"/>
<evidence type="ECO:0000313" key="2">
    <source>
        <dbReference type="EMBL" id="QDU68371.1"/>
    </source>
</evidence>
<sequence>MRTRRTSLLLLASIALPLGAIWFLSRLGGGSSEQDQEPGRASGGPPEAEAPEAEAPEAEAPEAGAPEVGPEVLGLHDNSRSTGTSPDREAVPPQMKAMVFRFHVPDSRNESPPGVEGLPGRKPAPVDGVARMRFVSPFDGEIAIRVEDGSARVEIPPSQLPVEWYESLEQQSVDVAFDSRGELRSSSGSGVLEIVDVTRSEIPLCFDVRLESPAEWDVRVVSSTGEQIPDSAIQVLLTPGSRWLAPALAAPSEHAEPCPLDARDGVVSLPALENPNGIYWLGAEGYSWTPFRWSRRGELGHLVELDAPARLTLDAPASLAQVECDVLLFHPSRMWGERPLLRLPYWLGRNSHVAIPSGRHLVVVRLPGHESKPLAWPTELIAEPGRDYRMELWSTTDARAVSIAISVNPQAPPFDWTLWLLGDGTPGTSKRVVAASAEDDFGTPERTITWTALPLGFYALQIDSGVSLAFRVNPSSTVMEAGFDLQDFVEVGVYLPPSQTSEGGAPSLPAAEPVWVRGSIVLGDTSDWPTIPFPAAELGAPEARVVMVRGPRASQLRISYSDGPGVEGAVLHLGDANHEEVEPRPRAMLIWSKDEPRPPMGWLSGVLLERRDGTRSSDPPVTFTDEVGITGVGSDDPDVSRIYLPAFAENQSIGAWYPLPGPPSTTRIRDL</sequence>
<dbReference type="AlphaFoldDB" id="A0A518BN10"/>
<accession>A0A518BN10</accession>
<dbReference type="Proteomes" id="UP000316921">
    <property type="component" value="Chromosome"/>
</dbReference>